<evidence type="ECO:0000256" key="8">
    <source>
        <dbReference type="HAMAP-Rule" id="MF_00182"/>
    </source>
</evidence>
<dbReference type="PANTHER" id="PTHR11138:SF5">
    <property type="entry name" value="METHIONYL-TRNA FORMYLTRANSFERASE, MITOCHONDRIAL"/>
    <property type="match status" value="1"/>
</dbReference>
<evidence type="ECO:0000256" key="1">
    <source>
        <dbReference type="ARBA" id="ARBA00002606"/>
    </source>
</evidence>
<feature type="domain" description="Formyl transferase C-terminal" evidence="10">
    <location>
        <begin position="209"/>
        <end position="312"/>
    </location>
</feature>
<protein>
    <recommendedName>
        <fullName evidence="4 8">Methionyl-tRNA formyltransferase</fullName>
        <ecNumber evidence="3 8">2.1.2.9</ecNumber>
    </recommendedName>
</protein>
<dbReference type="Pfam" id="PF00551">
    <property type="entry name" value="Formyl_trans_N"/>
    <property type="match status" value="1"/>
</dbReference>
<dbReference type="GO" id="GO:0005829">
    <property type="term" value="C:cytosol"/>
    <property type="evidence" value="ECO:0007669"/>
    <property type="project" value="TreeGrafter"/>
</dbReference>
<dbReference type="SUPFAM" id="SSF50486">
    <property type="entry name" value="FMT C-terminal domain-like"/>
    <property type="match status" value="1"/>
</dbReference>
<dbReference type="Proteomes" id="UP000176752">
    <property type="component" value="Unassembled WGS sequence"/>
</dbReference>
<dbReference type="HAMAP" id="MF_00182">
    <property type="entry name" value="Formyl_trans"/>
    <property type="match status" value="1"/>
</dbReference>
<dbReference type="PANTHER" id="PTHR11138">
    <property type="entry name" value="METHIONYL-TRNA FORMYLTRANSFERASE"/>
    <property type="match status" value="1"/>
</dbReference>
<dbReference type="EC" id="2.1.2.9" evidence="3 8"/>
<dbReference type="Gene3D" id="3.40.50.170">
    <property type="entry name" value="Formyl transferase, N-terminal domain"/>
    <property type="match status" value="1"/>
</dbReference>
<dbReference type="CDD" id="cd08704">
    <property type="entry name" value="Met_tRNA_FMT_C"/>
    <property type="match status" value="1"/>
</dbReference>
<feature type="domain" description="Formyl transferase N-terminal" evidence="9">
    <location>
        <begin position="9"/>
        <end position="184"/>
    </location>
</feature>
<name>A0A1G2DV68_9BACT</name>
<keyword evidence="5 8" id="KW-0808">Transferase</keyword>
<evidence type="ECO:0000256" key="3">
    <source>
        <dbReference type="ARBA" id="ARBA00012261"/>
    </source>
</evidence>
<evidence type="ECO:0000259" key="9">
    <source>
        <dbReference type="Pfam" id="PF00551"/>
    </source>
</evidence>
<dbReference type="NCBIfam" id="TIGR00460">
    <property type="entry name" value="fmt"/>
    <property type="match status" value="1"/>
</dbReference>
<evidence type="ECO:0000256" key="6">
    <source>
        <dbReference type="ARBA" id="ARBA00022917"/>
    </source>
</evidence>
<evidence type="ECO:0000256" key="5">
    <source>
        <dbReference type="ARBA" id="ARBA00022679"/>
    </source>
</evidence>
<evidence type="ECO:0000256" key="2">
    <source>
        <dbReference type="ARBA" id="ARBA00010699"/>
    </source>
</evidence>
<dbReference type="STRING" id="1801660.A2Z78_01235"/>
<dbReference type="InterPro" id="IPR041711">
    <property type="entry name" value="Met-tRNA-FMT_N"/>
</dbReference>
<dbReference type="GO" id="GO:0004479">
    <property type="term" value="F:methionyl-tRNA formyltransferase activity"/>
    <property type="evidence" value="ECO:0007669"/>
    <property type="project" value="UniProtKB-UniRule"/>
</dbReference>
<comment type="caution">
    <text evidence="11">The sequence shown here is derived from an EMBL/GenBank/DDBJ whole genome shotgun (WGS) entry which is preliminary data.</text>
</comment>
<accession>A0A1G2DV68</accession>
<comment type="similarity">
    <text evidence="2 8">Belongs to the Fmt family.</text>
</comment>
<evidence type="ECO:0000256" key="7">
    <source>
        <dbReference type="ARBA" id="ARBA00048558"/>
    </source>
</evidence>
<proteinExistence type="inferred from homology"/>
<dbReference type="InterPro" id="IPR005793">
    <property type="entry name" value="Formyl_trans_C"/>
</dbReference>
<evidence type="ECO:0000256" key="4">
    <source>
        <dbReference type="ARBA" id="ARBA00016014"/>
    </source>
</evidence>
<comment type="function">
    <text evidence="1 8">Attaches a formyl group to the free amino group of methionyl-tRNA(fMet). The formyl group appears to play a dual role in the initiator identity of N-formylmethionyl-tRNA by promoting its recognition by IF2 and preventing the misappropriation of this tRNA by the elongation apparatus.</text>
</comment>
<organism evidence="11 12">
    <name type="scientific">Candidatus Nealsonbacteria bacterium RBG_13_36_15</name>
    <dbReference type="NCBI Taxonomy" id="1801660"/>
    <lineage>
        <taxon>Bacteria</taxon>
        <taxon>Candidatus Nealsoniibacteriota</taxon>
    </lineage>
</organism>
<dbReference type="EMBL" id="MHLV01000020">
    <property type="protein sequence ID" value="OGZ17574.1"/>
    <property type="molecule type" value="Genomic_DNA"/>
</dbReference>
<dbReference type="InterPro" id="IPR005794">
    <property type="entry name" value="Fmt"/>
</dbReference>
<dbReference type="InterPro" id="IPR002376">
    <property type="entry name" value="Formyl_transf_N"/>
</dbReference>
<dbReference type="CDD" id="cd08646">
    <property type="entry name" value="FMT_core_Met-tRNA-FMT_N"/>
    <property type="match status" value="1"/>
</dbReference>
<evidence type="ECO:0000259" key="10">
    <source>
        <dbReference type="Pfam" id="PF02911"/>
    </source>
</evidence>
<keyword evidence="6 8" id="KW-0648">Protein biosynthesis</keyword>
<evidence type="ECO:0000313" key="11">
    <source>
        <dbReference type="EMBL" id="OGZ17574.1"/>
    </source>
</evidence>
<dbReference type="InterPro" id="IPR037022">
    <property type="entry name" value="Formyl_trans_C_sf"/>
</dbReference>
<dbReference type="InterPro" id="IPR044135">
    <property type="entry name" value="Met-tRNA-FMT_C"/>
</dbReference>
<dbReference type="InterPro" id="IPR036477">
    <property type="entry name" value="Formyl_transf_N_sf"/>
</dbReference>
<dbReference type="Pfam" id="PF02911">
    <property type="entry name" value="Formyl_trans_C"/>
    <property type="match status" value="1"/>
</dbReference>
<dbReference type="AlphaFoldDB" id="A0A1G2DV68"/>
<comment type="catalytic activity">
    <reaction evidence="7 8">
        <text>L-methionyl-tRNA(fMet) + (6R)-10-formyltetrahydrofolate = N-formyl-L-methionyl-tRNA(fMet) + (6S)-5,6,7,8-tetrahydrofolate + H(+)</text>
        <dbReference type="Rhea" id="RHEA:24380"/>
        <dbReference type="Rhea" id="RHEA-COMP:9952"/>
        <dbReference type="Rhea" id="RHEA-COMP:9953"/>
        <dbReference type="ChEBI" id="CHEBI:15378"/>
        <dbReference type="ChEBI" id="CHEBI:57453"/>
        <dbReference type="ChEBI" id="CHEBI:78530"/>
        <dbReference type="ChEBI" id="CHEBI:78844"/>
        <dbReference type="ChEBI" id="CHEBI:195366"/>
        <dbReference type="EC" id="2.1.2.9"/>
    </reaction>
</comment>
<feature type="binding site" evidence="8">
    <location>
        <begin position="113"/>
        <end position="116"/>
    </location>
    <ligand>
        <name>(6S)-5,6,7,8-tetrahydrofolate</name>
        <dbReference type="ChEBI" id="CHEBI:57453"/>
    </ligand>
</feature>
<reference evidence="11 12" key="1">
    <citation type="journal article" date="2016" name="Nat. Commun.">
        <title>Thousands of microbial genomes shed light on interconnected biogeochemical processes in an aquifer system.</title>
        <authorList>
            <person name="Anantharaman K."/>
            <person name="Brown C.T."/>
            <person name="Hug L.A."/>
            <person name="Sharon I."/>
            <person name="Castelle C.J."/>
            <person name="Probst A.J."/>
            <person name="Thomas B.C."/>
            <person name="Singh A."/>
            <person name="Wilkins M.J."/>
            <person name="Karaoz U."/>
            <person name="Brodie E.L."/>
            <person name="Williams K.H."/>
            <person name="Hubbard S.S."/>
            <person name="Banfield J.F."/>
        </authorList>
    </citation>
    <scope>NUCLEOTIDE SEQUENCE [LARGE SCALE GENOMIC DNA]</scope>
</reference>
<sequence length="321" mass="36066">MKNNTNINIIFMGVPEFGTIILEKLIENNLKPVLVVTAPDKPVGRKQILTPPPVKVIAEKHGISVLQPEKPSTIQNLLSAISPDLIAVAAYGKILPKEILEMPKYGCLNVHPSLLPRWRGASPIQFTILAGDQETGVTIILIDEKMDHGPILASAKYQIQNDKITYKELDKNLADLGAELLIKTLPKWTNREIEPIPQDELKTTFTKVLKKEDGRINWGKSAGEIERQIRAFNPWPGSYCFWPKGKNNLRLKILRATIQPQKKEGPFGIRGKTFLAPNNRIALQTKKDFLIIEELQLEGKKPQSTEEFLMGRSDFIGTILE</sequence>
<evidence type="ECO:0000313" key="12">
    <source>
        <dbReference type="Proteomes" id="UP000176752"/>
    </source>
</evidence>
<dbReference type="InterPro" id="IPR011034">
    <property type="entry name" value="Formyl_transferase-like_C_sf"/>
</dbReference>
<dbReference type="SUPFAM" id="SSF53328">
    <property type="entry name" value="Formyltransferase"/>
    <property type="match status" value="1"/>
</dbReference>
<dbReference type="Gene3D" id="3.10.25.10">
    <property type="entry name" value="Formyl transferase, C-terminal domain"/>
    <property type="match status" value="1"/>
</dbReference>
<gene>
    <name evidence="8" type="primary">fmt</name>
    <name evidence="11" type="ORF">A2Z78_01235</name>
</gene>